<keyword evidence="2" id="KW-0645">Protease</keyword>
<dbReference type="HOGENOM" id="CLU_026846_2_1_5"/>
<evidence type="ECO:0000256" key="1">
    <source>
        <dbReference type="ARBA" id="ARBA00001947"/>
    </source>
</evidence>
<keyword evidence="3" id="KW-0479">Metal-binding</keyword>
<keyword evidence="6" id="KW-0482">Metalloprotease</keyword>
<evidence type="ECO:0000256" key="3">
    <source>
        <dbReference type="ARBA" id="ARBA00022723"/>
    </source>
</evidence>
<dbReference type="InterPro" id="IPR050570">
    <property type="entry name" value="Cell_wall_metabolism_enzyme"/>
</dbReference>
<evidence type="ECO:0000256" key="2">
    <source>
        <dbReference type="ARBA" id="ARBA00022670"/>
    </source>
</evidence>
<evidence type="ECO:0000313" key="9">
    <source>
        <dbReference type="Proteomes" id="UP000009134"/>
    </source>
</evidence>
<dbReference type="KEGG" id="nar:Saro_0074"/>
<evidence type="ECO:0000256" key="4">
    <source>
        <dbReference type="ARBA" id="ARBA00022801"/>
    </source>
</evidence>
<accession>Q2GCA0</accession>
<name>Q2GCA0_NOVAD</name>
<dbReference type="InterPro" id="IPR011055">
    <property type="entry name" value="Dup_hybrid_motif"/>
</dbReference>
<dbReference type="Pfam" id="PF01551">
    <property type="entry name" value="Peptidase_M23"/>
    <property type="match status" value="1"/>
</dbReference>
<keyword evidence="4" id="KW-0378">Hydrolase</keyword>
<dbReference type="STRING" id="279238.Saro_0074"/>
<reference evidence="9" key="1">
    <citation type="submission" date="2006-01" db="EMBL/GenBank/DDBJ databases">
        <title>Complete sequence of Novosphingobium aromaticivorans DSM 12444.</title>
        <authorList>
            <consortium name="US DOE Joint Genome Institute"/>
            <person name="Copeland A."/>
            <person name="Lucas S."/>
            <person name="Lapidus A."/>
            <person name="Barry K."/>
            <person name="Detter J.C."/>
            <person name="Glavina T."/>
            <person name="Hammon N."/>
            <person name="Israni S."/>
            <person name="Pitluck S."/>
            <person name="Chain P."/>
            <person name="Malfatti S."/>
            <person name="Shin M."/>
            <person name="Vergez L."/>
            <person name="Schmutz J."/>
            <person name="Larimer F."/>
            <person name="Land M."/>
            <person name="Kyrpides N."/>
            <person name="Ivanova N."/>
            <person name="Fredrickson J."/>
            <person name="Balkwill D."/>
            <person name="Romine M.F."/>
            <person name="Richardson P."/>
        </authorList>
    </citation>
    <scope>NUCLEOTIDE SEQUENCE [LARGE SCALE GENOMIC DNA]</scope>
    <source>
        <strain evidence="9">ATCC 700278 / DSM 12444 / CCUG 56034 / CIP 105152 / NBRC 16084 / F199</strain>
    </source>
</reference>
<evidence type="ECO:0000259" key="7">
    <source>
        <dbReference type="Pfam" id="PF01551"/>
    </source>
</evidence>
<sequence length="513" mass="54141">MMALAAAGGAGGFGLRTTPPSRAASPASASRLPAYLNGLERHLTRHWRPLAARIERWFAARDLAPDLAEDIGSARWFRGFGTMLALGAAAVFFWPDFAPLQAAPLTALDSAATDEFRVQGIRPLAYGADNGRRMNATAAVIPLAAAPERPSVDLAATLGAGDSFPRMLQRAGLSSVDIVRVLDLVGGQVSPGTIPAGTRFAIRLGARTSPAQPRPLEQLSFRPRFDLALDVHRSGGGLTLASNAIAVDTTPMRVRGIVGQSLYRSARAAGAPPTAVQDYLRAIDQHMAFEEIAPGDEFDLVFANRRASSGEQQPGDLIYAGVVRAGKPVLQLLRWGNDGGFYSPQGMAEGAQERESFLGAPVNGRITSGYGARRHPILGYVRMHAGIDFAAGWGAPIYAATDGRVTFAGWHGGHGNYVRLDHGGGIGTGYGHMSRIAVAPGMSVRRGQVIGYVGSSGLSTGPHLHYEMYRGGQTVNPLSMGAITTRATVDPAQLAAFRARLAQVTAIHANALR</sequence>
<keyword evidence="5" id="KW-0862">Zinc</keyword>
<dbReference type="CDD" id="cd12797">
    <property type="entry name" value="M23_peptidase"/>
    <property type="match status" value="1"/>
</dbReference>
<dbReference type="SUPFAM" id="SSF51261">
    <property type="entry name" value="Duplicated hybrid motif"/>
    <property type="match status" value="1"/>
</dbReference>
<comment type="cofactor">
    <cofactor evidence="1">
        <name>Zn(2+)</name>
        <dbReference type="ChEBI" id="CHEBI:29105"/>
    </cofactor>
</comment>
<evidence type="ECO:0000256" key="5">
    <source>
        <dbReference type="ARBA" id="ARBA00022833"/>
    </source>
</evidence>
<dbReference type="EMBL" id="CP000248">
    <property type="protein sequence ID" value="ABD24523.1"/>
    <property type="molecule type" value="Genomic_DNA"/>
</dbReference>
<dbReference type="eggNOG" id="COG0739">
    <property type="taxonomic scope" value="Bacteria"/>
</dbReference>
<dbReference type="GO" id="GO:0004222">
    <property type="term" value="F:metalloendopeptidase activity"/>
    <property type="evidence" value="ECO:0007669"/>
    <property type="project" value="TreeGrafter"/>
</dbReference>
<dbReference type="GO" id="GO:0046872">
    <property type="term" value="F:metal ion binding"/>
    <property type="evidence" value="ECO:0007669"/>
    <property type="project" value="UniProtKB-KW"/>
</dbReference>
<dbReference type="PANTHER" id="PTHR21666">
    <property type="entry name" value="PEPTIDASE-RELATED"/>
    <property type="match status" value="1"/>
</dbReference>
<dbReference type="InterPro" id="IPR016047">
    <property type="entry name" value="M23ase_b-sheet_dom"/>
</dbReference>
<feature type="domain" description="M23ase beta-sheet core" evidence="7">
    <location>
        <begin position="382"/>
        <end position="477"/>
    </location>
</feature>
<keyword evidence="9" id="KW-1185">Reference proteome</keyword>
<evidence type="ECO:0000256" key="6">
    <source>
        <dbReference type="ARBA" id="ARBA00023049"/>
    </source>
</evidence>
<dbReference type="PANTHER" id="PTHR21666:SF288">
    <property type="entry name" value="CELL DIVISION PROTEIN YTFB"/>
    <property type="match status" value="1"/>
</dbReference>
<protein>
    <submittedName>
        <fullName evidence="8">Peptidase M23B</fullName>
    </submittedName>
</protein>
<evidence type="ECO:0000313" key="8">
    <source>
        <dbReference type="EMBL" id="ABD24523.1"/>
    </source>
</evidence>
<gene>
    <name evidence="8" type="ordered locus">Saro_0074</name>
</gene>
<dbReference type="AlphaFoldDB" id="Q2GCA0"/>
<organism evidence="8 9">
    <name type="scientific">Novosphingobium aromaticivorans (strain ATCC 700278 / DSM 12444 / CCUG 56034 / CIP 105152 / NBRC 16084 / F199)</name>
    <dbReference type="NCBI Taxonomy" id="279238"/>
    <lineage>
        <taxon>Bacteria</taxon>
        <taxon>Pseudomonadati</taxon>
        <taxon>Pseudomonadota</taxon>
        <taxon>Alphaproteobacteria</taxon>
        <taxon>Sphingomonadales</taxon>
        <taxon>Sphingomonadaceae</taxon>
        <taxon>Novosphingobium</taxon>
    </lineage>
</organism>
<dbReference type="Gene3D" id="3.10.450.350">
    <property type="match status" value="1"/>
</dbReference>
<dbReference type="Proteomes" id="UP000009134">
    <property type="component" value="Chromosome"/>
</dbReference>
<proteinExistence type="predicted"/>
<dbReference type="GO" id="GO:0006508">
    <property type="term" value="P:proteolysis"/>
    <property type="evidence" value="ECO:0007669"/>
    <property type="project" value="UniProtKB-KW"/>
</dbReference>
<dbReference type="Gene3D" id="2.70.70.10">
    <property type="entry name" value="Glucose Permease (Domain IIA)"/>
    <property type="match status" value="1"/>
</dbReference>